<dbReference type="EMBL" id="LBNE01000001">
    <property type="protein sequence ID" value="KKO73109.1"/>
    <property type="molecule type" value="Genomic_DNA"/>
</dbReference>
<feature type="domain" description="Fe/B12 periplasmic-binding" evidence="2">
    <location>
        <begin position="23"/>
        <end position="274"/>
    </location>
</feature>
<reference evidence="3 4" key="1">
    <citation type="submission" date="2015-04" db="EMBL/GenBank/DDBJ databases">
        <title>Genome sequence of Kerstersia gyiorum CG1.</title>
        <authorList>
            <person name="Greninger A.L."/>
            <person name="Kozyreva V."/>
            <person name="Chaturvedi V."/>
        </authorList>
    </citation>
    <scope>NUCLEOTIDE SEQUENCE [LARGE SCALE GENOMIC DNA]</scope>
    <source>
        <strain evidence="3 4">CG1</strain>
    </source>
</reference>
<protein>
    <submittedName>
        <fullName evidence="3">Hemin ABC transporter substrate-binding protein</fullName>
    </submittedName>
</protein>
<dbReference type="STRING" id="206506.AAV32_02100"/>
<proteinExistence type="predicted"/>
<dbReference type="SUPFAM" id="SSF53807">
    <property type="entry name" value="Helical backbone' metal receptor"/>
    <property type="match status" value="1"/>
</dbReference>
<evidence type="ECO:0000313" key="3">
    <source>
        <dbReference type="EMBL" id="KKO73109.1"/>
    </source>
</evidence>
<keyword evidence="1" id="KW-0732">Signal</keyword>
<dbReference type="PANTHER" id="PTHR30535:SF4">
    <property type="entry name" value="HEMIN-BINDING PERIPLASMIC PROTEIN HMUT"/>
    <property type="match status" value="1"/>
</dbReference>
<comment type="caution">
    <text evidence="3">The sequence shown here is derived from an EMBL/GenBank/DDBJ whole genome shotgun (WGS) entry which is preliminary data.</text>
</comment>
<organism evidence="3 4">
    <name type="scientific">Kerstersia gyiorum</name>
    <dbReference type="NCBI Taxonomy" id="206506"/>
    <lineage>
        <taxon>Bacteria</taxon>
        <taxon>Pseudomonadati</taxon>
        <taxon>Pseudomonadota</taxon>
        <taxon>Betaproteobacteria</taxon>
        <taxon>Burkholderiales</taxon>
        <taxon>Alcaligenaceae</taxon>
        <taxon>Kerstersia</taxon>
    </lineage>
</organism>
<evidence type="ECO:0000313" key="4">
    <source>
        <dbReference type="Proteomes" id="UP000078084"/>
    </source>
</evidence>
<dbReference type="RefSeq" id="WP_068367033.1">
    <property type="nucleotide sequence ID" value="NZ_LBNE01000001.1"/>
</dbReference>
<dbReference type="PROSITE" id="PS50983">
    <property type="entry name" value="FE_B12_PBP"/>
    <property type="match status" value="1"/>
</dbReference>
<gene>
    <name evidence="3" type="ORF">AAV32_02100</name>
</gene>
<accession>A0A171KW42</accession>
<dbReference type="Gene3D" id="3.40.50.1980">
    <property type="entry name" value="Nitrogenase molybdenum iron protein domain"/>
    <property type="match status" value="2"/>
</dbReference>
<dbReference type="InterPro" id="IPR050902">
    <property type="entry name" value="ABC_Transporter_SBP"/>
</dbReference>
<keyword evidence="4" id="KW-1185">Reference proteome</keyword>
<evidence type="ECO:0000259" key="2">
    <source>
        <dbReference type="PROSITE" id="PS50983"/>
    </source>
</evidence>
<dbReference type="PANTHER" id="PTHR30535">
    <property type="entry name" value="VITAMIN B12-BINDING PROTEIN"/>
    <property type="match status" value="1"/>
</dbReference>
<dbReference type="InterPro" id="IPR002491">
    <property type="entry name" value="ABC_transptr_periplasmic_BD"/>
</dbReference>
<name>A0A171KW42_9BURK</name>
<dbReference type="Pfam" id="PF01497">
    <property type="entry name" value="Peripla_BP_2"/>
    <property type="match status" value="1"/>
</dbReference>
<feature type="chain" id="PRO_5007908798" evidence="1">
    <location>
        <begin position="20"/>
        <end position="281"/>
    </location>
</feature>
<dbReference type="AlphaFoldDB" id="A0A171KW42"/>
<dbReference type="Proteomes" id="UP000078084">
    <property type="component" value="Unassembled WGS sequence"/>
</dbReference>
<sequence>MKKLLVALLGAAFCAGAQAAPERIVSLGGTVTEIIYDLGHGDSVVASDISSIYPPAVQSLPRVGYYRTAPVEGIAAMQPDLILASEQAGPQQTFKRLSDLGIKVVQVSDGHSIESLFERIDSVADALDDQAAGKALAEKIRTDLDASLALPETPLSALFIMVRTSKPSGAGNGTAVNEVLKLAGLKNAMAEQQGYKTLSAEGVIQLAPEMIVTTTMSLEAVGGMEKFLQLPGVSATPAAKAGRVLALDDLLIMGMGPRLPEAVRSLREAAAKPATGSSSGS</sequence>
<feature type="signal peptide" evidence="1">
    <location>
        <begin position="1"/>
        <end position="19"/>
    </location>
</feature>
<dbReference type="PATRIC" id="fig|206506.3.peg.465"/>
<evidence type="ECO:0000256" key="1">
    <source>
        <dbReference type="SAM" id="SignalP"/>
    </source>
</evidence>